<dbReference type="Pfam" id="PF04191">
    <property type="entry name" value="PEMT"/>
    <property type="match status" value="1"/>
</dbReference>
<dbReference type="InterPro" id="IPR007318">
    <property type="entry name" value="Phopholipid_MeTrfase"/>
</dbReference>
<dbReference type="EMBL" id="DVFT01000042">
    <property type="protein sequence ID" value="HIQ95534.1"/>
    <property type="molecule type" value="Genomic_DNA"/>
</dbReference>
<keyword evidence="4 5" id="KW-0472">Membrane</keyword>
<feature type="transmembrane region" description="Helical" evidence="5">
    <location>
        <begin position="68"/>
        <end position="89"/>
    </location>
</feature>
<dbReference type="Gene3D" id="1.20.120.1630">
    <property type="match status" value="1"/>
</dbReference>
<dbReference type="GO" id="GO:0012505">
    <property type="term" value="C:endomembrane system"/>
    <property type="evidence" value="ECO:0007669"/>
    <property type="project" value="UniProtKB-SubCell"/>
</dbReference>
<feature type="transmembrane region" description="Helical" evidence="5">
    <location>
        <begin position="43"/>
        <end position="62"/>
    </location>
</feature>
<organism evidence="6 7">
    <name type="scientific">Candidatus Limivivens merdigallinarum</name>
    <dbReference type="NCBI Taxonomy" id="2840859"/>
    <lineage>
        <taxon>Bacteria</taxon>
        <taxon>Bacillati</taxon>
        <taxon>Bacillota</taxon>
        <taxon>Clostridia</taxon>
        <taxon>Lachnospirales</taxon>
        <taxon>Lachnospiraceae</taxon>
        <taxon>Lachnospiraceae incertae sedis</taxon>
        <taxon>Candidatus Limivivens</taxon>
    </lineage>
</organism>
<accession>A0A9D0ZTJ1</accession>
<protein>
    <submittedName>
        <fullName evidence="6">Isoprenylcysteine carboxylmethyltransferase family protein</fullName>
    </submittedName>
</protein>
<feature type="transmembrane region" description="Helical" evidence="5">
    <location>
        <begin position="110"/>
        <end position="126"/>
    </location>
</feature>
<dbReference type="AlphaFoldDB" id="A0A9D0ZTJ1"/>
<evidence type="ECO:0000313" key="6">
    <source>
        <dbReference type="EMBL" id="HIQ95534.1"/>
    </source>
</evidence>
<reference evidence="6" key="1">
    <citation type="submission" date="2020-10" db="EMBL/GenBank/DDBJ databases">
        <authorList>
            <person name="Gilroy R."/>
        </authorList>
    </citation>
    <scope>NUCLEOTIDE SEQUENCE</scope>
    <source>
        <strain evidence="6">ChiSjej3B21-11622</strain>
    </source>
</reference>
<sequence>MNGGLLLIPFLGIRMILPSLLAKDALQRAAFFAPVQGKEKIAYWIYQLSNIEIFLSLFFLKIQTDISWLFYVGASAYLSGLVLCAISIVNFSHPDGAGMNKNGIYQYSRNPMYVAYFVCFMGMALLTRSKGLAVLVLIFQVSAHWIILAEERWCLQKFGEDYEQYRKTVRRYL</sequence>
<evidence type="ECO:0000313" key="7">
    <source>
        <dbReference type="Proteomes" id="UP000886886"/>
    </source>
</evidence>
<dbReference type="Proteomes" id="UP000886886">
    <property type="component" value="Unassembled WGS sequence"/>
</dbReference>
<evidence type="ECO:0000256" key="2">
    <source>
        <dbReference type="ARBA" id="ARBA00022692"/>
    </source>
</evidence>
<keyword evidence="2 5" id="KW-0812">Transmembrane</keyword>
<proteinExistence type="predicted"/>
<name>A0A9D0ZTJ1_9FIRM</name>
<evidence type="ECO:0000256" key="4">
    <source>
        <dbReference type="ARBA" id="ARBA00023136"/>
    </source>
</evidence>
<evidence type="ECO:0000256" key="1">
    <source>
        <dbReference type="ARBA" id="ARBA00004127"/>
    </source>
</evidence>
<comment type="caution">
    <text evidence="6">The sequence shown here is derived from an EMBL/GenBank/DDBJ whole genome shotgun (WGS) entry which is preliminary data.</text>
</comment>
<gene>
    <name evidence="6" type="ORF">IAB26_03130</name>
</gene>
<evidence type="ECO:0000256" key="5">
    <source>
        <dbReference type="SAM" id="Phobius"/>
    </source>
</evidence>
<keyword evidence="3 5" id="KW-1133">Transmembrane helix</keyword>
<comment type="subcellular location">
    <subcellularLocation>
        <location evidence="1">Endomembrane system</location>
        <topology evidence="1">Multi-pass membrane protein</topology>
    </subcellularLocation>
</comment>
<reference evidence="6" key="2">
    <citation type="journal article" date="2021" name="PeerJ">
        <title>Extensive microbial diversity within the chicken gut microbiome revealed by metagenomics and culture.</title>
        <authorList>
            <person name="Gilroy R."/>
            <person name="Ravi A."/>
            <person name="Getino M."/>
            <person name="Pursley I."/>
            <person name="Horton D.L."/>
            <person name="Alikhan N.F."/>
            <person name="Baker D."/>
            <person name="Gharbi K."/>
            <person name="Hall N."/>
            <person name="Watson M."/>
            <person name="Adriaenssens E.M."/>
            <person name="Foster-Nyarko E."/>
            <person name="Jarju S."/>
            <person name="Secka A."/>
            <person name="Antonio M."/>
            <person name="Oren A."/>
            <person name="Chaudhuri R.R."/>
            <person name="La Ragione R."/>
            <person name="Hildebrand F."/>
            <person name="Pallen M.J."/>
        </authorList>
    </citation>
    <scope>NUCLEOTIDE SEQUENCE</scope>
    <source>
        <strain evidence="6">ChiSjej3B21-11622</strain>
    </source>
</reference>
<evidence type="ECO:0000256" key="3">
    <source>
        <dbReference type="ARBA" id="ARBA00022989"/>
    </source>
</evidence>
<feature type="transmembrane region" description="Helical" evidence="5">
    <location>
        <begin position="132"/>
        <end position="149"/>
    </location>
</feature>